<evidence type="ECO:0000313" key="1">
    <source>
        <dbReference type="EMBL" id="KAF9642147.1"/>
    </source>
</evidence>
<evidence type="ECO:0000313" key="2">
    <source>
        <dbReference type="Proteomes" id="UP000886501"/>
    </source>
</evidence>
<protein>
    <submittedName>
        <fullName evidence="1">Uncharacterized protein</fullName>
    </submittedName>
</protein>
<sequence length="218" mass="23934">WTTYKKVADEYDNYLVSQCTGDLDTSLLFAGLFSAVTTAFIVQIIPQSQPNPIDLTNVLLLRILQQNVSFGGADPLAPVSNVPASVVRTQSILFASLSVTLFTTFIAGLGKRWILHYTRVTTWGDSADRVKERHTKFLGLQKWGLHLIMQSLPVMLQFALLLFGIALIVYLWDLELSAAEVVLAITASGLAIHACIAVAAAIWSDCPFQTPLSVLLRK</sequence>
<reference evidence="1" key="1">
    <citation type="submission" date="2019-10" db="EMBL/GenBank/DDBJ databases">
        <authorList>
            <consortium name="DOE Joint Genome Institute"/>
            <person name="Kuo A."/>
            <person name="Miyauchi S."/>
            <person name="Kiss E."/>
            <person name="Drula E."/>
            <person name="Kohler A."/>
            <person name="Sanchez-Garcia M."/>
            <person name="Andreopoulos B."/>
            <person name="Barry K.W."/>
            <person name="Bonito G."/>
            <person name="Buee M."/>
            <person name="Carver A."/>
            <person name="Chen C."/>
            <person name="Cichocki N."/>
            <person name="Clum A."/>
            <person name="Culley D."/>
            <person name="Crous P.W."/>
            <person name="Fauchery L."/>
            <person name="Girlanda M."/>
            <person name="Hayes R."/>
            <person name="Keri Z."/>
            <person name="Labutti K."/>
            <person name="Lipzen A."/>
            <person name="Lombard V."/>
            <person name="Magnuson J."/>
            <person name="Maillard F."/>
            <person name="Morin E."/>
            <person name="Murat C."/>
            <person name="Nolan M."/>
            <person name="Ohm R."/>
            <person name="Pangilinan J."/>
            <person name="Pereira M."/>
            <person name="Perotto S."/>
            <person name="Peter M."/>
            <person name="Riley R."/>
            <person name="Sitrit Y."/>
            <person name="Stielow B."/>
            <person name="Szollosi G."/>
            <person name="Zifcakova L."/>
            <person name="Stursova M."/>
            <person name="Spatafora J.W."/>
            <person name="Tedersoo L."/>
            <person name="Vaario L.-M."/>
            <person name="Yamada A."/>
            <person name="Yan M."/>
            <person name="Wang P."/>
            <person name="Xu J."/>
            <person name="Bruns T."/>
            <person name="Baldrian P."/>
            <person name="Vilgalys R."/>
            <person name="Henrissat B."/>
            <person name="Grigoriev I.V."/>
            <person name="Hibbett D."/>
            <person name="Nagy L.G."/>
            <person name="Martin F.M."/>
        </authorList>
    </citation>
    <scope>NUCLEOTIDE SEQUENCE</scope>
    <source>
        <strain evidence="1">P2</strain>
    </source>
</reference>
<gene>
    <name evidence="1" type="ORF">BDM02DRAFT_3073917</name>
</gene>
<reference evidence="1" key="2">
    <citation type="journal article" date="2020" name="Nat. Commun.">
        <title>Large-scale genome sequencing of mycorrhizal fungi provides insights into the early evolution of symbiotic traits.</title>
        <authorList>
            <person name="Miyauchi S."/>
            <person name="Kiss E."/>
            <person name="Kuo A."/>
            <person name="Drula E."/>
            <person name="Kohler A."/>
            <person name="Sanchez-Garcia M."/>
            <person name="Morin E."/>
            <person name="Andreopoulos B."/>
            <person name="Barry K.W."/>
            <person name="Bonito G."/>
            <person name="Buee M."/>
            <person name="Carver A."/>
            <person name="Chen C."/>
            <person name="Cichocki N."/>
            <person name="Clum A."/>
            <person name="Culley D."/>
            <person name="Crous P.W."/>
            <person name="Fauchery L."/>
            <person name="Girlanda M."/>
            <person name="Hayes R.D."/>
            <person name="Keri Z."/>
            <person name="LaButti K."/>
            <person name="Lipzen A."/>
            <person name="Lombard V."/>
            <person name="Magnuson J."/>
            <person name="Maillard F."/>
            <person name="Murat C."/>
            <person name="Nolan M."/>
            <person name="Ohm R.A."/>
            <person name="Pangilinan J."/>
            <person name="Pereira M.F."/>
            <person name="Perotto S."/>
            <person name="Peter M."/>
            <person name="Pfister S."/>
            <person name="Riley R."/>
            <person name="Sitrit Y."/>
            <person name="Stielow J.B."/>
            <person name="Szollosi G."/>
            <person name="Zifcakova L."/>
            <person name="Stursova M."/>
            <person name="Spatafora J.W."/>
            <person name="Tedersoo L."/>
            <person name="Vaario L.M."/>
            <person name="Yamada A."/>
            <person name="Yan M."/>
            <person name="Wang P."/>
            <person name="Xu J."/>
            <person name="Bruns T."/>
            <person name="Baldrian P."/>
            <person name="Vilgalys R."/>
            <person name="Dunand C."/>
            <person name="Henrissat B."/>
            <person name="Grigoriev I.V."/>
            <person name="Hibbett D."/>
            <person name="Nagy L.G."/>
            <person name="Martin F.M."/>
        </authorList>
    </citation>
    <scope>NUCLEOTIDE SEQUENCE</scope>
    <source>
        <strain evidence="1">P2</strain>
    </source>
</reference>
<keyword evidence="2" id="KW-1185">Reference proteome</keyword>
<feature type="non-terminal residue" evidence="1">
    <location>
        <position position="218"/>
    </location>
</feature>
<dbReference type="EMBL" id="MU118653">
    <property type="protein sequence ID" value="KAF9642147.1"/>
    <property type="molecule type" value="Genomic_DNA"/>
</dbReference>
<dbReference type="Proteomes" id="UP000886501">
    <property type="component" value="Unassembled WGS sequence"/>
</dbReference>
<organism evidence="1 2">
    <name type="scientific">Thelephora ganbajun</name>
    <name type="common">Ganba fungus</name>
    <dbReference type="NCBI Taxonomy" id="370292"/>
    <lineage>
        <taxon>Eukaryota</taxon>
        <taxon>Fungi</taxon>
        <taxon>Dikarya</taxon>
        <taxon>Basidiomycota</taxon>
        <taxon>Agaricomycotina</taxon>
        <taxon>Agaricomycetes</taxon>
        <taxon>Thelephorales</taxon>
        <taxon>Thelephoraceae</taxon>
        <taxon>Thelephora</taxon>
    </lineage>
</organism>
<name>A0ACB6YXY9_THEGA</name>
<proteinExistence type="predicted"/>
<feature type="non-terminal residue" evidence="1">
    <location>
        <position position="1"/>
    </location>
</feature>
<accession>A0ACB6YXY9</accession>
<comment type="caution">
    <text evidence="1">The sequence shown here is derived from an EMBL/GenBank/DDBJ whole genome shotgun (WGS) entry which is preliminary data.</text>
</comment>